<organism evidence="5 6">
    <name type="scientific">Evansella alkalicola</name>
    <dbReference type="NCBI Taxonomy" id="745819"/>
    <lineage>
        <taxon>Bacteria</taxon>
        <taxon>Bacillati</taxon>
        <taxon>Bacillota</taxon>
        <taxon>Bacilli</taxon>
        <taxon>Bacillales</taxon>
        <taxon>Bacillaceae</taxon>
        <taxon>Evansella</taxon>
    </lineage>
</organism>
<accession>A0ABS6JQD4</accession>
<proteinExistence type="predicted"/>
<dbReference type="Gene3D" id="1.10.287.130">
    <property type="match status" value="1"/>
</dbReference>
<dbReference type="Gene3D" id="3.30.565.30">
    <property type="entry name" value="Sporulation initiation phosphotransferase B (SpoOB), C-terminal domain"/>
    <property type="match status" value="1"/>
</dbReference>
<dbReference type="Pfam" id="PF14689">
    <property type="entry name" value="SPOB_a"/>
    <property type="match status" value="1"/>
</dbReference>
<dbReference type="Proteomes" id="UP000790580">
    <property type="component" value="Unassembled WGS sequence"/>
</dbReference>
<dbReference type="EMBL" id="JAHQCR010000021">
    <property type="protein sequence ID" value="MBU9720708.1"/>
    <property type="molecule type" value="Genomic_DNA"/>
</dbReference>
<dbReference type="InterPro" id="IPR016122">
    <property type="entry name" value="SpoOB_C"/>
</dbReference>
<keyword evidence="6" id="KW-1185">Reference proteome</keyword>
<gene>
    <name evidence="5" type="ORF">KS407_04515</name>
</gene>
<evidence type="ECO:0000256" key="1">
    <source>
        <dbReference type="ARBA" id="ARBA00022553"/>
    </source>
</evidence>
<dbReference type="SUPFAM" id="SSF55890">
    <property type="entry name" value="Sporulation response regulatory protein Spo0B"/>
    <property type="match status" value="1"/>
</dbReference>
<dbReference type="InterPro" id="IPR039506">
    <property type="entry name" value="SPOB_a"/>
</dbReference>
<dbReference type="RefSeq" id="WP_088074680.1">
    <property type="nucleotide sequence ID" value="NZ_JAHQCR010000021.1"/>
</dbReference>
<comment type="caution">
    <text evidence="5">The sequence shown here is derived from an EMBL/GenBank/DDBJ whole genome shotgun (WGS) entry which is preliminary data.</text>
</comment>
<evidence type="ECO:0000256" key="3">
    <source>
        <dbReference type="ARBA" id="ARBA00022777"/>
    </source>
</evidence>
<evidence type="ECO:0000313" key="5">
    <source>
        <dbReference type="EMBL" id="MBU9720708.1"/>
    </source>
</evidence>
<dbReference type="SMART" id="SM01317">
    <property type="entry name" value="SPOB_ab"/>
    <property type="match status" value="1"/>
</dbReference>
<feature type="domain" description="Sporulation initiation phosphotransferase B C-terminal" evidence="4">
    <location>
        <begin position="59"/>
        <end position="171"/>
    </location>
</feature>
<protein>
    <submittedName>
        <fullName evidence="5">Sporulation initiation phosphotransferase B</fullName>
    </submittedName>
</protein>
<keyword evidence="2" id="KW-0808">Transferase</keyword>
<name>A0ABS6JQD4_9BACI</name>
<dbReference type="InterPro" id="IPR016120">
    <property type="entry name" value="Sig_transdc_His_kin_SpoOB"/>
</dbReference>
<evidence type="ECO:0000313" key="6">
    <source>
        <dbReference type="Proteomes" id="UP000790580"/>
    </source>
</evidence>
<keyword evidence="1" id="KW-0597">Phosphoprotein</keyword>
<reference evidence="5 6" key="1">
    <citation type="submission" date="2021-06" db="EMBL/GenBank/DDBJ databases">
        <title>Bacillus sp. RD4P76, an endophyte from a halophyte.</title>
        <authorList>
            <person name="Sun J.-Q."/>
        </authorList>
    </citation>
    <scope>NUCLEOTIDE SEQUENCE [LARGE SCALE GENOMIC DNA]</scope>
    <source>
        <strain evidence="5 6">JCM 17098</strain>
    </source>
</reference>
<dbReference type="Pfam" id="PF14682">
    <property type="entry name" value="SPOB_ab"/>
    <property type="match status" value="1"/>
</dbReference>
<sequence>MDKDWNVVDVLRHYRHDWLNKLQLIKGNLDIGRIEKVHNLIDEIVHQSKNESHLTNLNTELLTEKLLTFNWGKHPYILSFEVLAQGDWSDLEGDVLQLCEHIFEILDTSAKPGYDNQLLLTLNDNDGIRVEFDFQGDISENDQWLTMMKDFRKLYNEKIDHLEWDKYGCYICLSI</sequence>
<dbReference type="InterPro" id="IPR037100">
    <property type="entry name" value="Spo0B_C_sf"/>
</dbReference>
<evidence type="ECO:0000259" key="4">
    <source>
        <dbReference type="SMART" id="SM01317"/>
    </source>
</evidence>
<evidence type="ECO:0000256" key="2">
    <source>
        <dbReference type="ARBA" id="ARBA00022679"/>
    </source>
</evidence>
<keyword evidence="3" id="KW-0418">Kinase</keyword>